<keyword evidence="2" id="KW-1185">Reference proteome</keyword>
<protein>
    <submittedName>
        <fullName evidence="1">Uncharacterized protein</fullName>
    </submittedName>
</protein>
<evidence type="ECO:0000313" key="2">
    <source>
        <dbReference type="Proteomes" id="UP000186922"/>
    </source>
</evidence>
<comment type="caution">
    <text evidence="1">The sequence shown here is derived from an EMBL/GenBank/DDBJ whole genome shotgun (WGS) entry which is preliminary data.</text>
</comment>
<reference evidence="1 2" key="1">
    <citation type="journal article" date="2016" name="Nat. Commun.">
        <title>Extremotolerant tardigrade genome and improved radiotolerance of human cultured cells by tardigrade-unique protein.</title>
        <authorList>
            <person name="Hashimoto T."/>
            <person name="Horikawa D.D."/>
            <person name="Saito Y."/>
            <person name="Kuwahara H."/>
            <person name="Kozuka-Hata H."/>
            <person name="Shin-I T."/>
            <person name="Minakuchi Y."/>
            <person name="Ohishi K."/>
            <person name="Motoyama A."/>
            <person name="Aizu T."/>
            <person name="Enomoto A."/>
            <person name="Kondo K."/>
            <person name="Tanaka S."/>
            <person name="Hara Y."/>
            <person name="Koshikawa S."/>
            <person name="Sagara H."/>
            <person name="Miura T."/>
            <person name="Yokobori S."/>
            <person name="Miyagawa K."/>
            <person name="Suzuki Y."/>
            <person name="Kubo T."/>
            <person name="Oyama M."/>
            <person name="Kohara Y."/>
            <person name="Fujiyama A."/>
            <person name="Arakawa K."/>
            <person name="Katayama T."/>
            <person name="Toyoda A."/>
            <person name="Kunieda T."/>
        </authorList>
    </citation>
    <scope>NUCLEOTIDE SEQUENCE [LARGE SCALE GENOMIC DNA]</scope>
    <source>
        <strain evidence="1 2">YOKOZUNA-1</strain>
    </source>
</reference>
<organism evidence="1 2">
    <name type="scientific">Ramazzottius varieornatus</name>
    <name type="common">Water bear</name>
    <name type="synonym">Tardigrade</name>
    <dbReference type="NCBI Taxonomy" id="947166"/>
    <lineage>
        <taxon>Eukaryota</taxon>
        <taxon>Metazoa</taxon>
        <taxon>Ecdysozoa</taxon>
        <taxon>Tardigrada</taxon>
        <taxon>Eutardigrada</taxon>
        <taxon>Parachela</taxon>
        <taxon>Hypsibioidea</taxon>
        <taxon>Ramazzottiidae</taxon>
        <taxon>Ramazzottius</taxon>
    </lineage>
</organism>
<sequence>MFPQKPPTGGVYPYYPSCHVRNYTNQWFCYDKSQHEKTSNTFVTAFWDNEENWLTTIPFADDLQNYKCCKTPAGQGAHTATLARVSTHHLYIGYYIDYVSCYYMPTRDQYWEYYDALQFLTVFCTTGYIMTGIAKKPNPRTSGVTTPFAPGWPAYDKRSGNMLDKIVYLTGRHYRCYPRRKRAPLEMILLGCFPSDAYFQRF</sequence>
<dbReference type="AlphaFoldDB" id="A0A1D1V6N6"/>
<accession>A0A1D1V6N6</accession>
<gene>
    <name evidence="1" type="primary">RvY_07309</name>
    <name evidence="1" type="synonym">RvY_07309.1</name>
    <name evidence="1" type="ORF">RvY_07309-1</name>
</gene>
<dbReference type="Proteomes" id="UP000186922">
    <property type="component" value="Unassembled WGS sequence"/>
</dbReference>
<proteinExistence type="predicted"/>
<name>A0A1D1V6N6_RAMVA</name>
<evidence type="ECO:0000313" key="1">
    <source>
        <dbReference type="EMBL" id="GAU95742.1"/>
    </source>
</evidence>
<dbReference type="EMBL" id="BDGG01000003">
    <property type="protein sequence ID" value="GAU95742.1"/>
    <property type="molecule type" value="Genomic_DNA"/>
</dbReference>